<reference evidence="4" key="1">
    <citation type="submission" date="2009-07" db="EMBL/GenBank/DDBJ databases">
        <title>Complete sequence of Methylotenera mobilis JLW8.</title>
        <authorList>
            <consortium name="US DOE Joint Genome Institute"/>
            <person name="Lucas S."/>
            <person name="Copeland A."/>
            <person name="Lapidus A."/>
            <person name="Glavina del Rio T."/>
            <person name="Tice H."/>
            <person name="Bruce D."/>
            <person name="Goodwin L."/>
            <person name="Pitluck S."/>
            <person name="LaButti K.M."/>
            <person name="Clum A."/>
            <person name="Larimer F."/>
            <person name="Land M."/>
            <person name="Hauser L."/>
            <person name="Kyrpides N."/>
            <person name="Mikhailova N."/>
            <person name="Kayluzhnaya M."/>
            <person name="Chistoserdova L."/>
        </authorList>
    </citation>
    <scope>NUCLEOTIDE SEQUENCE [LARGE SCALE GENOMIC DNA]</scope>
    <source>
        <strain evidence="4">JLW8 / ATCC BAA-1282 / DSM 17540</strain>
    </source>
</reference>
<dbReference type="AlphaFoldDB" id="C6WTQ3"/>
<reference evidence="3 4" key="2">
    <citation type="journal article" date="2011" name="J. Bacteriol.">
        <title>Genomes of three methylotrophs from a single niche uncover genetic and metabolic divergence of Methylophilaceae.</title>
        <authorList>
            <person name="Lapidus A."/>
            <person name="Clum A."/>
            <person name="Labutti K."/>
            <person name="Kaluzhnaya M.G."/>
            <person name="Lim S."/>
            <person name="Beck D.A."/>
            <person name="Glavina Del Rio T."/>
            <person name="Nolan M."/>
            <person name="Mavromatis K."/>
            <person name="Huntemann M."/>
            <person name="Lucas S."/>
            <person name="Lidstrom M.E."/>
            <person name="Ivanova N."/>
            <person name="Chistoserdova L."/>
        </authorList>
    </citation>
    <scope>NUCLEOTIDE SEQUENCE [LARGE SCALE GENOMIC DNA]</scope>
    <source>
        <strain evidence="4">JLW8 / ATCC BAA-1282 / DSM 17540</strain>
    </source>
</reference>
<dbReference type="Proteomes" id="UP000002742">
    <property type="component" value="Chromosome"/>
</dbReference>
<feature type="signal peptide" evidence="2">
    <location>
        <begin position="1"/>
        <end position="20"/>
    </location>
</feature>
<name>C6WTQ3_METML</name>
<evidence type="ECO:0000256" key="2">
    <source>
        <dbReference type="SAM" id="SignalP"/>
    </source>
</evidence>
<evidence type="ECO:0000313" key="4">
    <source>
        <dbReference type="Proteomes" id="UP000002742"/>
    </source>
</evidence>
<keyword evidence="1" id="KW-0175">Coiled coil</keyword>
<organism evidence="3 4">
    <name type="scientific">Methylotenera mobilis (strain JLW8 / ATCC BAA-1282 / DSM 17540)</name>
    <dbReference type="NCBI Taxonomy" id="583345"/>
    <lineage>
        <taxon>Bacteria</taxon>
        <taxon>Pseudomonadati</taxon>
        <taxon>Pseudomonadota</taxon>
        <taxon>Betaproteobacteria</taxon>
        <taxon>Nitrosomonadales</taxon>
        <taxon>Methylophilaceae</taxon>
        <taxon>Methylotenera</taxon>
    </lineage>
</organism>
<dbReference type="STRING" id="583345.Mmol_2292"/>
<proteinExistence type="predicted"/>
<accession>C6WTQ3</accession>
<keyword evidence="2" id="KW-0732">Signal</keyword>
<keyword evidence="4" id="KW-1185">Reference proteome</keyword>
<feature type="chain" id="PRO_5002973319" evidence="2">
    <location>
        <begin position="21"/>
        <end position="80"/>
    </location>
</feature>
<dbReference type="OrthoDB" id="8538510at2"/>
<evidence type="ECO:0000313" key="3">
    <source>
        <dbReference type="EMBL" id="ACT49194.1"/>
    </source>
</evidence>
<dbReference type="RefSeq" id="WP_015833229.1">
    <property type="nucleotide sequence ID" value="NC_012968.1"/>
</dbReference>
<feature type="coiled-coil region" evidence="1">
    <location>
        <begin position="16"/>
        <end position="51"/>
    </location>
</feature>
<sequence>MKLCVLLMALGLAVSVNASADENKEQSNAVQQLKQQEVDASKVNANQAEEEVTRQHDVLKNQFLGRRPYMETKVMESKAK</sequence>
<dbReference type="EMBL" id="CP001672">
    <property type="protein sequence ID" value="ACT49194.1"/>
    <property type="molecule type" value="Genomic_DNA"/>
</dbReference>
<gene>
    <name evidence="3" type="ordered locus">Mmol_2292</name>
</gene>
<dbReference type="HOGENOM" id="CLU_2585644_0_0_4"/>
<protein>
    <submittedName>
        <fullName evidence="3">Uncharacterized protein</fullName>
    </submittedName>
</protein>
<dbReference type="KEGG" id="mmb:Mmol_2292"/>
<evidence type="ECO:0000256" key="1">
    <source>
        <dbReference type="SAM" id="Coils"/>
    </source>
</evidence>